<comment type="function">
    <text evidence="4">Reversible hydration of carbon dioxide.</text>
</comment>
<evidence type="ECO:0000256" key="2">
    <source>
        <dbReference type="ARBA" id="ARBA00022723"/>
    </source>
</evidence>
<protein>
    <recommendedName>
        <fullName evidence="4">Carbonic anhydrase</fullName>
        <ecNumber evidence="4">4.2.1.1</ecNumber>
    </recommendedName>
</protein>
<evidence type="ECO:0000256" key="1">
    <source>
        <dbReference type="ARBA" id="ARBA00010718"/>
    </source>
</evidence>
<feature type="signal peptide" evidence="4">
    <location>
        <begin position="1"/>
        <end position="16"/>
    </location>
</feature>
<dbReference type="GeneTree" id="ENSGT00940000164039"/>
<keyword evidence="2 4" id="KW-0479">Metal-binding</keyword>
<dbReference type="InterPro" id="IPR023561">
    <property type="entry name" value="Carbonic_anhydrase_a-class"/>
</dbReference>
<dbReference type="InterPro" id="IPR018338">
    <property type="entry name" value="Carbonic_anhydrase_a-class_CS"/>
</dbReference>
<dbReference type="GO" id="GO:0005886">
    <property type="term" value="C:plasma membrane"/>
    <property type="evidence" value="ECO:0007669"/>
    <property type="project" value="TreeGrafter"/>
</dbReference>
<dbReference type="PROSITE" id="PS51144">
    <property type="entry name" value="ALPHA_CA_2"/>
    <property type="match status" value="1"/>
</dbReference>
<evidence type="ECO:0000313" key="6">
    <source>
        <dbReference type="Ensembl" id="ENSFHEP00000022485.1"/>
    </source>
</evidence>
<comment type="similarity">
    <text evidence="1 4">Belongs to the alpha-carbonic anhydrase family.</text>
</comment>
<dbReference type="Ensembl" id="ENSFHET00000012752.1">
    <property type="protein sequence ID" value="ENSFHEP00000022485.1"/>
    <property type="gene ID" value="ENSFHEG00000002907.1"/>
</dbReference>
<evidence type="ECO:0000259" key="5">
    <source>
        <dbReference type="PROSITE" id="PS51144"/>
    </source>
</evidence>
<feature type="domain" description="Alpha-carbonic anhydrase" evidence="5">
    <location>
        <begin position="29"/>
        <end position="275"/>
    </location>
</feature>
<evidence type="ECO:0000256" key="3">
    <source>
        <dbReference type="ARBA" id="ARBA00022833"/>
    </source>
</evidence>
<dbReference type="Gene3D" id="3.10.200.10">
    <property type="entry name" value="Alpha carbonic anhydrase"/>
    <property type="match status" value="1"/>
</dbReference>
<evidence type="ECO:0000313" key="7">
    <source>
        <dbReference type="Proteomes" id="UP000265000"/>
    </source>
</evidence>
<dbReference type="GO" id="GO:0004089">
    <property type="term" value="F:carbonate dehydratase activity"/>
    <property type="evidence" value="ECO:0007669"/>
    <property type="project" value="UniProtKB-UniRule"/>
</dbReference>
<dbReference type="SMART" id="SM01057">
    <property type="entry name" value="Carb_anhydrase"/>
    <property type="match status" value="1"/>
</dbReference>
<dbReference type="PROSITE" id="PS00162">
    <property type="entry name" value="ALPHA_CA_1"/>
    <property type="match status" value="1"/>
</dbReference>
<dbReference type="PANTHER" id="PTHR18952">
    <property type="entry name" value="CARBONIC ANHYDRASE"/>
    <property type="match status" value="1"/>
</dbReference>
<comment type="cofactor">
    <cofactor evidence="4">
        <name>Zn(2+)</name>
        <dbReference type="ChEBI" id="CHEBI:29105"/>
    </cofactor>
</comment>
<dbReference type="EC" id="4.2.1.1" evidence="4"/>
<keyword evidence="3 4" id="KW-0862">Zinc</keyword>
<reference evidence="6" key="1">
    <citation type="submission" date="2025-08" db="UniProtKB">
        <authorList>
            <consortium name="Ensembl"/>
        </authorList>
    </citation>
    <scope>IDENTIFICATION</scope>
</reference>
<dbReference type="GO" id="GO:0008270">
    <property type="term" value="F:zinc ion binding"/>
    <property type="evidence" value="ECO:0007669"/>
    <property type="project" value="UniProtKB-UniRule"/>
</dbReference>
<reference evidence="6" key="2">
    <citation type="submission" date="2025-09" db="UniProtKB">
        <authorList>
            <consortium name="Ensembl"/>
        </authorList>
    </citation>
    <scope>IDENTIFICATION</scope>
</reference>
<dbReference type="AlphaFoldDB" id="A0A3Q2TZI4"/>
<dbReference type="Proteomes" id="UP000265000">
    <property type="component" value="Unplaced"/>
</dbReference>
<comment type="catalytic activity">
    <reaction evidence="4">
        <text>hydrogencarbonate + H(+) = CO2 + H2O</text>
        <dbReference type="Rhea" id="RHEA:10748"/>
        <dbReference type="ChEBI" id="CHEBI:15377"/>
        <dbReference type="ChEBI" id="CHEBI:15378"/>
        <dbReference type="ChEBI" id="CHEBI:16526"/>
        <dbReference type="ChEBI" id="CHEBI:17544"/>
        <dbReference type="EC" id="4.2.1.1"/>
    </reaction>
</comment>
<keyword evidence="7" id="KW-1185">Reference proteome</keyword>
<keyword evidence="4" id="KW-0456">Lyase</keyword>
<dbReference type="InterPro" id="IPR036398">
    <property type="entry name" value="CA_dom_sf"/>
</dbReference>
<proteinExistence type="inferred from homology"/>
<dbReference type="InterPro" id="IPR001148">
    <property type="entry name" value="CA_dom"/>
</dbReference>
<sequence length="283" mass="31916">IFYMLIGFIRFHFCCGFQCAFAALKASRSSTDHTPSHWAEINGSHCGEHHQSPIDIVTSIVTTDPKLDNFTFVNFSSQHSIRTITFNGHSVQCDMEDNEVEVSGGGLSGQYSVKQFHFHWSKDGAGSEHLVDDHRYKMEMHIVTEKKDVPGGDVLSHKDGIAVLGFFINVSNRLYHNEMSEPWQMLTSYLENITAELNHNISLSDLIGHVDLSKFYRYMGSLTTPMCDEAVVWTLFQEPIQVHKDLLQKFPENTGLSFNYRPSQSLNGRKITASPATPLPEGE</sequence>
<dbReference type="STRING" id="8078.ENSFHEP00000022485"/>
<name>A0A3Q2TZI4_FUNHE</name>
<dbReference type="PANTHER" id="PTHR18952:SF200">
    <property type="entry name" value="CARBONIC ANHYDRASE"/>
    <property type="match status" value="1"/>
</dbReference>
<feature type="chain" id="PRO_5025085774" description="Carbonic anhydrase" evidence="4">
    <location>
        <begin position="17"/>
        <end position="283"/>
    </location>
</feature>
<dbReference type="Pfam" id="PF00194">
    <property type="entry name" value="Carb_anhydrase"/>
    <property type="match status" value="1"/>
</dbReference>
<dbReference type="SUPFAM" id="SSF51069">
    <property type="entry name" value="Carbonic anhydrase"/>
    <property type="match status" value="1"/>
</dbReference>
<keyword evidence="4" id="KW-0732">Signal</keyword>
<organism evidence="6 7">
    <name type="scientific">Fundulus heteroclitus</name>
    <name type="common">Killifish</name>
    <name type="synonym">Mummichog</name>
    <dbReference type="NCBI Taxonomy" id="8078"/>
    <lineage>
        <taxon>Eukaryota</taxon>
        <taxon>Metazoa</taxon>
        <taxon>Chordata</taxon>
        <taxon>Craniata</taxon>
        <taxon>Vertebrata</taxon>
        <taxon>Euteleostomi</taxon>
        <taxon>Actinopterygii</taxon>
        <taxon>Neopterygii</taxon>
        <taxon>Teleostei</taxon>
        <taxon>Neoteleostei</taxon>
        <taxon>Acanthomorphata</taxon>
        <taxon>Ovalentaria</taxon>
        <taxon>Atherinomorphae</taxon>
        <taxon>Cyprinodontiformes</taxon>
        <taxon>Fundulidae</taxon>
        <taxon>Fundulus</taxon>
    </lineage>
</organism>
<evidence type="ECO:0000256" key="4">
    <source>
        <dbReference type="RuleBase" id="RU367011"/>
    </source>
</evidence>
<accession>A0A3Q2TZI4</accession>